<evidence type="ECO:0000313" key="2">
    <source>
        <dbReference type="Proteomes" id="UP000461730"/>
    </source>
</evidence>
<comment type="caution">
    <text evidence="1">The sequence shown here is derived from an EMBL/GenBank/DDBJ whole genome shotgun (WGS) entry which is preliminary data.</text>
</comment>
<dbReference type="EMBL" id="WRXN01000002">
    <property type="protein sequence ID" value="MVT07979.1"/>
    <property type="molecule type" value="Genomic_DNA"/>
</dbReference>
<dbReference type="PROSITE" id="PS51257">
    <property type="entry name" value="PROKAR_LIPOPROTEIN"/>
    <property type="match status" value="1"/>
</dbReference>
<gene>
    <name evidence="1" type="ORF">GO493_06875</name>
</gene>
<protein>
    <submittedName>
        <fullName evidence="1">Uncharacterized protein</fullName>
    </submittedName>
</protein>
<dbReference type="Proteomes" id="UP000461730">
    <property type="component" value="Unassembled WGS sequence"/>
</dbReference>
<dbReference type="RefSeq" id="WP_157305400.1">
    <property type="nucleotide sequence ID" value="NZ_WRXN01000002.1"/>
</dbReference>
<dbReference type="AlphaFoldDB" id="A0A7K1U0U0"/>
<proteinExistence type="predicted"/>
<sequence>MKVIIIVVSLFLLQQSLLSCRNKKNSNSIEIGYHERLLNDSKESSRLLAKAINNGDFESYKKVSNAYLLAYKVDELYYYALLMANKHKCPEAFYHLFLIMTDQASINGVELYSNDERTKNMALYYLLKSRELGYKGAKTTISEIFGNDTAELSSSFYFRKIEPNAYDNKETLAK</sequence>
<organism evidence="1 2">
    <name type="scientific">Chitinophaga tropicalis</name>
    <dbReference type="NCBI Taxonomy" id="2683588"/>
    <lineage>
        <taxon>Bacteria</taxon>
        <taxon>Pseudomonadati</taxon>
        <taxon>Bacteroidota</taxon>
        <taxon>Chitinophagia</taxon>
        <taxon>Chitinophagales</taxon>
        <taxon>Chitinophagaceae</taxon>
        <taxon>Chitinophaga</taxon>
    </lineage>
</organism>
<evidence type="ECO:0000313" key="1">
    <source>
        <dbReference type="EMBL" id="MVT07979.1"/>
    </source>
</evidence>
<keyword evidence="2" id="KW-1185">Reference proteome</keyword>
<name>A0A7K1U0U0_9BACT</name>
<reference evidence="1 2" key="1">
    <citation type="submission" date="2019-12" db="EMBL/GenBank/DDBJ databases">
        <title>Chitinophaga sp. strain ysch24 (GDMCC 1.1355), whole genome shotgun sequence.</title>
        <authorList>
            <person name="Zhang X."/>
        </authorList>
    </citation>
    <scope>NUCLEOTIDE SEQUENCE [LARGE SCALE GENOMIC DNA]</scope>
    <source>
        <strain evidence="2">ysch24</strain>
    </source>
</reference>
<accession>A0A7K1U0U0</accession>